<protein>
    <submittedName>
        <fullName evidence="7">Potassium efflux system KefA protein</fullName>
    </submittedName>
</protein>
<dbReference type="InterPro" id="IPR011066">
    <property type="entry name" value="MscS_channel_C_sf"/>
</dbReference>
<evidence type="ECO:0000256" key="5">
    <source>
        <dbReference type="ARBA" id="ARBA00022989"/>
    </source>
</evidence>
<keyword evidence="6" id="KW-0472">Membrane</keyword>
<dbReference type="SUPFAM" id="SSF82861">
    <property type="entry name" value="Mechanosensitive channel protein MscS (YggB), transmembrane region"/>
    <property type="match status" value="1"/>
</dbReference>
<organism evidence="7 8">
    <name type="scientific">Nonlabens tegetincola</name>
    <dbReference type="NCBI Taxonomy" id="323273"/>
    <lineage>
        <taxon>Bacteria</taxon>
        <taxon>Pseudomonadati</taxon>
        <taxon>Bacteroidota</taxon>
        <taxon>Flavobacteriia</taxon>
        <taxon>Flavobacteriales</taxon>
        <taxon>Flavobacteriaceae</taxon>
        <taxon>Nonlabens</taxon>
    </lineage>
</organism>
<dbReference type="eggNOG" id="COG0668">
    <property type="taxonomic scope" value="Bacteria"/>
</dbReference>
<dbReference type="SUPFAM" id="SSF50182">
    <property type="entry name" value="Sm-like ribonucleoproteins"/>
    <property type="match status" value="1"/>
</dbReference>
<dbReference type="Gene3D" id="2.30.30.60">
    <property type="match status" value="1"/>
</dbReference>
<keyword evidence="8" id="KW-1185">Reference proteome</keyword>
<gene>
    <name evidence="7" type="ORF">JCM19294_1622</name>
</gene>
<dbReference type="GO" id="GO:0008381">
    <property type="term" value="F:mechanosensitive monoatomic ion channel activity"/>
    <property type="evidence" value="ECO:0007669"/>
    <property type="project" value="InterPro"/>
</dbReference>
<dbReference type="RefSeq" id="WP_042279950.1">
    <property type="nucleotide sequence ID" value="NZ_BBML01000008.1"/>
</dbReference>
<evidence type="ECO:0000256" key="2">
    <source>
        <dbReference type="ARBA" id="ARBA00008017"/>
    </source>
</evidence>
<dbReference type="PANTHER" id="PTHR30221">
    <property type="entry name" value="SMALL-CONDUCTANCE MECHANOSENSITIVE CHANNEL"/>
    <property type="match status" value="1"/>
</dbReference>
<evidence type="ECO:0000256" key="1">
    <source>
        <dbReference type="ARBA" id="ARBA00004651"/>
    </source>
</evidence>
<dbReference type="EMBL" id="BBML01000008">
    <property type="protein sequence ID" value="GAK98000.1"/>
    <property type="molecule type" value="Genomic_DNA"/>
</dbReference>
<dbReference type="Gene3D" id="3.30.70.100">
    <property type="match status" value="1"/>
</dbReference>
<name>A0A090Q4W5_9FLAO</name>
<evidence type="ECO:0000256" key="3">
    <source>
        <dbReference type="ARBA" id="ARBA00022475"/>
    </source>
</evidence>
<dbReference type="InterPro" id="IPR023408">
    <property type="entry name" value="MscS_beta-dom_sf"/>
</dbReference>
<keyword evidence="3" id="KW-1003">Cell membrane</keyword>
<sequence>MIQEQTTQKVQETTKQIEDVNSTELIWDQLTSWYEAILRNLPNLAVAVVVLLIAYIISKFVNRGVQRLLKSKVEQQSVLRLIGRTAAIIVVIGGMFIALNVLDLNETVQAIIAGAGVSGLVIGLALQGTLSNTMSGIHLSFRKNVRIGDWVQTNGYEGEIVAIDLNKFILREADNNTVIIPNKMILENPLKNFGLTDTMRVIIHCGVGYESDLPTVEKIAKQAILDNFDQVNSIDEVEFFYREFADSSINFMLRFYYDITNGKKKLEVTSKAIMVIKKAFDDNDINIPFPIRTLEFNNQLNLQQPSNKEA</sequence>
<dbReference type="SUPFAM" id="SSF82689">
    <property type="entry name" value="Mechanosensitive channel protein MscS (YggB), C-terminal domain"/>
    <property type="match status" value="1"/>
</dbReference>
<dbReference type="Gene3D" id="1.10.287.1260">
    <property type="match status" value="1"/>
</dbReference>
<dbReference type="InterPro" id="IPR045275">
    <property type="entry name" value="MscS_archaea/bacteria_type"/>
</dbReference>
<keyword evidence="5" id="KW-1133">Transmembrane helix</keyword>
<dbReference type="Pfam" id="PF00924">
    <property type="entry name" value="MS_channel_2nd"/>
    <property type="match status" value="1"/>
</dbReference>
<proteinExistence type="inferred from homology"/>
<dbReference type="STRING" id="319236.BST91_00880"/>
<evidence type="ECO:0000313" key="7">
    <source>
        <dbReference type="EMBL" id="GAK98000.1"/>
    </source>
</evidence>
<dbReference type="InterPro" id="IPR010920">
    <property type="entry name" value="LSM_dom_sf"/>
</dbReference>
<evidence type="ECO:0000256" key="6">
    <source>
        <dbReference type="ARBA" id="ARBA00023136"/>
    </source>
</evidence>
<dbReference type="Pfam" id="PF21082">
    <property type="entry name" value="MS_channel_3rd"/>
    <property type="match status" value="1"/>
</dbReference>
<comment type="caution">
    <text evidence="7">The sequence shown here is derived from an EMBL/GenBank/DDBJ whole genome shotgun (WGS) entry which is preliminary data.</text>
</comment>
<dbReference type="Pfam" id="PF05552">
    <property type="entry name" value="MS_channel_1st_1"/>
    <property type="match status" value="1"/>
</dbReference>
<accession>A0A090Q4W5</accession>
<dbReference type="GO" id="GO:0005886">
    <property type="term" value="C:plasma membrane"/>
    <property type="evidence" value="ECO:0007669"/>
    <property type="project" value="UniProtKB-SubCell"/>
</dbReference>
<dbReference type="PANTHER" id="PTHR30221:SF1">
    <property type="entry name" value="SMALL-CONDUCTANCE MECHANOSENSITIVE CHANNEL"/>
    <property type="match status" value="1"/>
</dbReference>
<dbReference type="InterPro" id="IPR008910">
    <property type="entry name" value="MSC_TM_helix"/>
</dbReference>
<dbReference type="InterPro" id="IPR006685">
    <property type="entry name" value="MscS_channel_2nd"/>
</dbReference>
<dbReference type="AlphaFoldDB" id="A0A090Q4W5"/>
<comment type="similarity">
    <text evidence="2">Belongs to the MscS (TC 1.A.23) family.</text>
</comment>
<keyword evidence="4" id="KW-0812">Transmembrane</keyword>
<dbReference type="Proteomes" id="UP000029221">
    <property type="component" value="Unassembled WGS sequence"/>
</dbReference>
<dbReference type="InterPro" id="IPR049278">
    <property type="entry name" value="MS_channel_C"/>
</dbReference>
<reference evidence="7" key="1">
    <citation type="journal article" date="2014" name="Genome Announc.">
        <title>Draft Genome Sequences of Marine Flavobacterium Nonlabens Strains NR17, NR24, NR27, NR32, NR33, and Ara13.</title>
        <authorList>
            <person name="Nakanishi M."/>
            <person name="Meirelles P."/>
            <person name="Suzuki R."/>
            <person name="Takatani N."/>
            <person name="Mino S."/>
            <person name="Suda W."/>
            <person name="Oshima K."/>
            <person name="Hattori M."/>
            <person name="Ohkuma M."/>
            <person name="Hosokawa M."/>
            <person name="Miyashita K."/>
            <person name="Thompson F.L."/>
            <person name="Niwa A."/>
            <person name="Sawabe T."/>
            <person name="Sawabe T."/>
        </authorList>
    </citation>
    <scope>NUCLEOTIDE SEQUENCE [LARGE SCALE GENOMIC DNA]</scope>
    <source>
        <strain evidence="7">JCM 19294</strain>
    </source>
</reference>
<evidence type="ECO:0000256" key="4">
    <source>
        <dbReference type="ARBA" id="ARBA00022692"/>
    </source>
</evidence>
<comment type="subcellular location">
    <subcellularLocation>
        <location evidence="1">Cell membrane</location>
        <topology evidence="1">Multi-pass membrane protein</topology>
    </subcellularLocation>
</comment>
<dbReference type="InterPro" id="IPR011014">
    <property type="entry name" value="MscS_channel_TM-2"/>
</dbReference>
<evidence type="ECO:0000313" key="8">
    <source>
        <dbReference type="Proteomes" id="UP000029221"/>
    </source>
</evidence>